<evidence type="ECO:0000313" key="2">
    <source>
        <dbReference type="EMBL" id="CAB3998307.1"/>
    </source>
</evidence>
<dbReference type="Pfam" id="PF04199">
    <property type="entry name" value="Cyclase"/>
    <property type="match status" value="1"/>
</dbReference>
<protein>
    <submittedName>
        <fullName evidence="2">Cyclase family</fullName>
    </submittedName>
</protein>
<dbReference type="GO" id="GO:0004061">
    <property type="term" value="F:arylformamidase activity"/>
    <property type="evidence" value="ECO:0007669"/>
    <property type="project" value="InterPro"/>
</dbReference>
<comment type="similarity">
    <text evidence="1">Belongs to the Cyclase 1 superfamily.</text>
</comment>
<name>A0A6S7HZU0_PARCT</name>
<reference evidence="2" key="1">
    <citation type="submission" date="2020-04" db="EMBL/GenBank/DDBJ databases">
        <authorList>
            <person name="Alioto T."/>
            <person name="Alioto T."/>
            <person name="Gomez Garrido J."/>
        </authorList>
    </citation>
    <scope>NUCLEOTIDE SEQUENCE</scope>
    <source>
        <strain evidence="2">A484AB</strain>
    </source>
</reference>
<proteinExistence type="inferred from homology"/>
<dbReference type="Gene3D" id="3.50.30.50">
    <property type="entry name" value="Putative cyclase"/>
    <property type="match status" value="1"/>
</dbReference>
<keyword evidence="3" id="KW-1185">Reference proteome</keyword>
<organism evidence="2 3">
    <name type="scientific">Paramuricea clavata</name>
    <name type="common">Red gorgonian</name>
    <name type="synonym">Violescent sea-whip</name>
    <dbReference type="NCBI Taxonomy" id="317549"/>
    <lineage>
        <taxon>Eukaryota</taxon>
        <taxon>Metazoa</taxon>
        <taxon>Cnidaria</taxon>
        <taxon>Anthozoa</taxon>
        <taxon>Octocorallia</taxon>
        <taxon>Malacalcyonacea</taxon>
        <taxon>Plexauridae</taxon>
        <taxon>Paramuricea</taxon>
    </lineage>
</organism>
<evidence type="ECO:0000313" key="3">
    <source>
        <dbReference type="Proteomes" id="UP001152795"/>
    </source>
</evidence>
<dbReference type="Proteomes" id="UP001152795">
    <property type="component" value="Unassembled WGS sequence"/>
</dbReference>
<accession>A0A6S7HZU0</accession>
<dbReference type="AlphaFoldDB" id="A0A6S7HZU0"/>
<dbReference type="InterPro" id="IPR037175">
    <property type="entry name" value="KFase_sf"/>
</dbReference>
<gene>
    <name evidence="2" type="ORF">PACLA_8A059243</name>
</gene>
<comment type="caution">
    <text evidence="2">The sequence shown here is derived from an EMBL/GenBank/DDBJ whole genome shotgun (WGS) entry which is preliminary data.</text>
</comment>
<dbReference type="OrthoDB" id="7108654at2759"/>
<dbReference type="GO" id="GO:0019441">
    <property type="term" value="P:L-tryptophan catabolic process to kynurenine"/>
    <property type="evidence" value="ECO:0007669"/>
    <property type="project" value="InterPro"/>
</dbReference>
<dbReference type="InterPro" id="IPR007325">
    <property type="entry name" value="KFase/CYL"/>
</dbReference>
<sequence>MLTFPGIHENASTWLINKRKIKAVGIDTPSLDYGKSKTYPTHQILFAKNIYALENVANLDQLPATGYIVYALPMKIERGSGAPVRIVATMKQMTNGVGIHCATGSGIFAIVLVAMAMVHVI</sequence>
<dbReference type="SUPFAM" id="SSF102198">
    <property type="entry name" value="Putative cyclase"/>
    <property type="match status" value="1"/>
</dbReference>
<dbReference type="PANTHER" id="PTHR31118:SF12">
    <property type="entry name" value="CYCLASE-LIKE PROTEIN 2"/>
    <property type="match status" value="1"/>
</dbReference>
<evidence type="ECO:0000256" key="1">
    <source>
        <dbReference type="ARBA" id="ARBA00007865"/>
    </source>
</evidence>
<dbReference type="PANTHER" id="PTHR31118">
    <property type="entry name" value="CYCLASE-LIKE PROTEIN 2"/>
    <property type="match status" value="1"/>
</dbReference>
<dbReference type="EMBL" id="CACRXK020003321">
    <property type="protein sequence ID" value="CAB3998307.1"/>
    <property type="molecule type" value="Genomic_DNA"/>
</dbReference>